<dbReference type="InterPro" id="IPR023346">
    <property type="entry name" value="Lysozyme-like_dom_sf"/>
</dbReference>
<name>A0ABT2CKM7_9ACTN</name>
<reference evidence="3" key="1">
    <citation type="submission" date="2022-08" db="EMBL/GenBank/DDBJ databases">
        <authorList>
            <person name="Somphong A."/>
            <person name="Phongsopitanun W."/>
        </authorList>
    </citation>
    <scope>NUCLEOTIDE SEQUENCE</scope>
    <source>
        <strain evidence="3">LP05-1</strain>
    </source>
</reference>
<evidence type="ECO:0000259" key="2">
    <source>
        <dbReference type="Pfam" id="PF13406"/>
    </source>
</evidence>
<dbReference type="Gene3D" id="1.10.530.10">
    <property type="match status" value="1"/>
</dbReference>
<protein>
    <submittedName>
        <fullName evidence="3">Lytic transglycosylase domain-containing protein</fullName>
    </submittedName>
</protein>
<dbReference type="InterPro" id="IPR031304">
    <property type="entry name" value="SLT_2"/>
</dbReference>
<dbReference type="SUPFAM" id="SSF53955">
    <property type="entry name" value="Lysozyme-like"/>
    <property type="match status" value="1"/>
</dbReference>
<dbReference type="CDD" id="cd13399">
    <property type="entry name" value="Slt35-like"/>
    <property type="match status" value="1"/>
</dbReference>
<dbReference type="InterPro" id="IPR043426">
    <property type="entry name" value="MltB-like"/>
</dbReference>
<feature type="compositionally biased region" description="Low complexity" evidence="1">
    <location>
        <begin position="9"/>
        <end position="32"/>
    </location>
</feature>
<feature type="compositionally biased region" description="Pro residues" evidence="1">
    <location>
        <begin position="310"/>
        <end position="409"/>
    </location>
</feature>
<evidence type="ECO:0000313" key="4">
    <source>
        <dbReference type="Proteomes" id="UP001431313"/>
    </source>
</evidence>
<dbReference type="PRINTS" id="PR01217">
    <property type="entry name" value="PRICHEXTENSN"/>
</dbReference>
<feature type="compositionally biased region" description="Low complexity" evidence="1">
    <location>
        <begin position="286"/>
        <end position="301"/>
    </location>
</feature>
<dbReference type="PANTHER" id="PTHR30163:SF8">
    <property type="entry name" value="LYTIC MUREIN TRANSGLYCOSYLASE"/>
    <property type="match status" value="1"/>
</dbReference>
<sequence length="431" mass="42977">MAALTASQAPGVPRTGVPPAAPAGPTVPAEPVARADRPPAPAAPTPGDGAYHTELPPAPDVPSLAEALALALAGATGPGAPAGPVPLGPAAGPGPGAVPAVRITAQSGIPATVLTAYRRAEASLARTDPGCRLPWQLLAAIGRVESGQANGGRVDARGTALTPILGPVLNGAGFARITDTDGGRYDGDPRYDRAVGPMQFIPSTWARWGADGNGDGRRDPQNVHDAALAAGHYLCAGARNLTAGADLDRAILAYNHSDAYLRTVLSWLAFYRNGVHPVPDGTGVLPAGPATRPATRPAGAPAPRPDDRPAPGPAPAPSRPAPAPATGPGGPVRPDPSRPAPVPTRPAPSPTTPPPTPTQPAPPTRTPEPPPPTPTPEPTPTTPAPPTTPTPDPTTPVPAPDPTPDPVPTPEADQAPGPQAIPAPGRPSATP</sequence>
<feature type="region of interest" description="Disordered" evidence="1">
    <location>
        <begin position="1"/>
        <end position="60"/>
    </location>
</feature>
<evidence type="ECO:0000313" key="3">
    <source>
        <dbReference type="EMBL" id="MCS0637975.1"/>
    </source>
</evidence>
<feature type="compositionally biased region" description="Pro residues" evidence="1">
    <location>
        <begin position="419"/>
        <end position="431"/>
    </location>
</feature>
<comment type="caution">
    <text evidence="3">The sequence shown here is derived from an EMBL/GenBank/DDBJ whole genome shotgun (WGS) entry which is preliminary data.</text>
</comment>
<keyword evidence="4" id="KW-1185">Reference proteome</keyword>
<dbReference type="PANTHER" id="PTHR30163">
    <property type="entry name" value="MEMBRANE-BOUND LYTIC MUREIN TRANSGLYCOSYLASE B"/>
    <property type="match status" value="1"/>
</dbReference>
<gene>
    <name evidence="3" type="ORF">NX801_20415</name>
</gene>
<dbReference type="EMBL" id="JANUGQ010000018">
    <property type="protein sequence ID" value="MCS0637975.1"/>
    <property type="molecule type" value="Genomic_DNA"/>
</dbReference>
<feature type="domain" description="Transglycosylase SLT" evidence="2">
    <location>
        <begin position="194"/>
        <end position="234"/>
    </location>
</feature>
<proteinExistence type="predicted"/>
<dbReference type="Proteomes" id="UP001431313">
    <property type="component" value="Unassembled WGS sequence"/>
</dbReference>
<dbReference type="RefSeq" id="WP_258789323.1">
    <property type="nucleotide sequence ID" value="NZ_JANUGQ010000018.1"/>
</dbReference>
<evidence type="ECO:0000256" key="1">
    <source>
        <dbReference type="SAM" id="MobiDB-lite"/>
    </source>
</evidence>
<accession>A0ABT2CKM7</accession>
<feature type="region of interest" description="Disordered" evidence="1">
    <location>
        <begin position="282"/>
        <end position="431"/>
    </location>
</feature>
<dbReference type="Pfam" id="PF13406">
    <property type="entry name" value="SLT_2"/>
    <property type="match status" value="1"/>
</dbReference>
<organism evidence="3 4">
    <name type="scientific">Streptomyces pyxinae</name>
    <dbReference type="NCBI Taxonomy" id="2970734"/>
    <lineage>
        <taxon>Bacteria</taxon>
        <taxon>Bacillati</taxon>
        <taxon>Actinomycetota</taxon>
        <taxon>Actinomycetes</taxon>
        <taxon>Kitasatosporales</taxon>
        <taxon>Streptomycetaceae</taxon>
        <taxon>Streptomyces</taxon>
    </lineage>
</organism>